<dbReference type="STRING" id="59925.EU91_1076"/>
<comment type="caution">
    <text evidence="1">The sequence shown here is derived from an EMBL/GenBank/DDBJ whole genome shotgun (WGS) entry which is preliminary data.</text>
</comment>
<dbReference type="InterPro" id="IPR046649">
    <property type="entry name" value="DUF6761"/>
</dbReference>
<accession>A0A0A1ZGF8</accession>
<organism evidence="1 2">
    <name type="scientific">Prochlorococcus marinus str. GP2</name>
    <dbReference type="NCBI Taxonomy" id="59925"/>
    <lineage>
        <taxon>Bacteria</taxon>
        <taxon>Bacillati</taxon>
        <taxon>Cyanobacteriota</taxon>
        <taxon>Cyanophyceae</taxon>
        <taxon>Synechococcales</taxon>
        <taxon>Prochlorococcaceae</taxon>
        <taxon>Prochlorococcus</taxon>
    </lineage>
</organism>
<dbReference type="RefSeq" id="WP_032524565.1">
    <property type="nucleotide sequence ID" value="NZ_CP138934.1"/>
</dbReference>
<evidence type="ECO:0000313" key="2">
    <source>
        <dbReference type="Proteomes" id="UP000030598"/>
    </source>
</evidence>
<evidence type="ECO:0000313" key="1">
    <source>
        <dbReference type="EMBL" id="KGF87348.1"/>
    </source>
</evidence>
<dbReference type="Pfam" id="PF20547">
    <property type="entry name" value="DUF6761"/>
    <property type="match status" value="1"/>
</dbReference>
<gene>
    <name evidence="1" type="ORF">EU91_1076</name>
</gene>
<dbReference type="eggNOG" id="ENOG5030QF7">
    <property type="taxonomic scope" value="Bacteria"/>
</dbReference>
<protein>
    <submittedName>
        <fullName evidence="1">Uncharacterized protein</fullName>
    </submittedName>
</protein>
<name>A0A0A1ZGF8_PROMR</name>
<dbReference type="Proteomes" id="UP000030598">
    <property type="component" value="Unassembled WGS sequence"/>
</dbReference>
<reference evidence="2" key="1">
    <citation type="journal article" date="2014" name="Sci. Data">
        <title>Genomes of diverse isolates of the marine cyanobacterium Prochlorococcus.</title>
        <authorList>
            <person name="Biller S."/>
            <person name="Berube P."/>
            <person name="Thompson J."/>
            <person name="Kelly L."/>
            <person name="Roggensack S."/>
            <person name="Awad L."/>
            <person name="Roache-Johnson K."/>
            <person name="Ding H."/>
            <person name="Giovannoni S.J."/>
            <person name="Moore L.R."/>
            <person name="Chisholm S.W."/>
        </authorList>
    </citation>
    <scope>NUCLEOTIDE SEQUENCE [LARGE SCALE GENOMIC DNA]</scope>
    <source>
        <strain evidence="2">GP2</strain>
    </source>
</reference>
<proteinExistence type="predicted"/>
<dbReference type="OrthoDB" id="464365at2"/>
<sequence>MTSFENPKAIRHFQSICDSCQDLVTRFHSPADLKLYSDGYLQALRNCSSLEQRDQDKLERLIERWIVDPSSFIDPEGDEKKGFFDKKRI</sequence>
<dbReference type="AlphaFoldDB" id="A0A0A1ZGF8"/>
<dbReference type="EMBL" id="JNAH01000005">
    <property type="protein sequence ID" value="KGF87348.1"/>
    <property type="molecule type" value="Genomic_DNA"/>
</dbReference>